<proteinExistence type="inferred from homology"/>
<dbReference type="InterPro" id="IPR051203">
    <property type="entry name" value="Polysaccharide_Synthase-Rel"/>
</dbReference>
<keyword evidence="4" id="KW-1185">Reference proteome</keyword>
<dbReference type="InterPro" id="IPR003869">
    <property type="entry name" value="Polysac_CapD-like"/>
</dbReference>
<dbReference type="PANTHER" id="PTHR43318:SF2">
    <property type="entry name" value="UDP-N-ACETYLGLUCOSAMINE 4,6-DEHYDRATASE (INVERTING)"/>
    <property type="match status" value="1"/>
</dbReference>
<feature type="domain" description="Polysaccharide biosynthesis protein CapD-like" evidence="2">
    <location>
        <begin position="2"/>
        <end position="135"/>
    </location>
</feature>
<evidence type="ECO:0000256" key="1">
    <source>
        <dbReference type="ARBA" id="ARBA00007430"/>
    </source>
</evidence>
<dbReference type="InterPro" id="IPR036291">
    <property type="entry name" value="NAD(P)-bd_dom_sf"/>
</dbReference>
<dbReference type="PANTHER" id="PTHR43318">
    <property type="entry name" value="UDP-N-ACETYLGLUCOSAMINE 4,6-DEHYDRATASE"/>
    <property type="match status" value="1"/>
</dbReference>
<dbReference type="SUPFAM" id="SSF51735">
    <property type="entry name" value="NAD(P)-binding Rossmann-fold domains"/>
    <property type="match status" value="1"/>
</dbReference>
<dbReference type="Pfam" id="PF02719">
    <property type="entry name" value="Polysacc_synt_2"/>
    <property type="match status" value="1"/>
</dbReference>
<accession>A0A1H3KWI3</accession>
<sequence length="145" mass="15940">MTNMKGSLNVIDAAIDKKVRSVVALSTDKASNAVDLYGSTELASDTLFVADNGCSGPQQTAFSVVRYGNNMGSHGSTIPFFMLIRDKGVIRITDRRMTRCMISFEEDVELVWHIFEDRVDGEVYAKRMPSMKVADGVVAQRAPEA</sequence>
<evidence type="ECO:0000313" key="3">
    <source>
        <dbReference type="EMBL" id="SDY56440.1"/>
    </source>
</evidence>
<dbReference type="EMBL" id="FNPF01000010">
    <property type="protein sequence ID" value="SDY56440.1"/>
    <property type="molecule type" value="Genomic_DNA"/>
</dbReference>
<name>A0A1H3KWI3_9RHOB</name>
<dbReference type="Proteomes" id="UP000199286">
    <property type="component" value="Unassembled WGS sequence"/>
</dbReference>
<dbReference type="AlphaFoldDB" id="A0A1H3KWI3"/>
<evidence type="ECO:0000313" key="4">
    <source>
        <dbReference type="Proteomes" id="UP000199286"/>
    </source>
</evidence>
<evidence type="ECO:0000259" key="2">
    <source>
        <dbReference type="Pfam" id="PF02719"/>
    </source>
</evidence>
<organism evidence="3 4">
    <name type="scientific">Citreimonas salinaria</name>
    <dbReference type="NCBI Taxonomy" id="321339"/>
    <lineage>
        <taxon>Bacteria</taxon>
        <taxon>Pseudomonadati</taxon>
        <taxon>Pseudomonadota</taxon>
        <taxon>Alphaproteobacteria</taxon>
        <taxon>Rhodobacterales</taxon>
        <taxon>Roseobacteraceae</taxon>
        <taxon>Citreimonas</taxon>
    </lineage>
</organism>
<gene>
    <name evidence="3" type="ORF">SAMN05444340_110150</name>
</gene>
<reference evidence="3 4" key="1">
    <citation type="submission" date="2016-10" db="EMBL/GenBank/DDBJ databases">
        <authorList>
            <person name="de Groot N.N."/>
        </authorList>
    </citation>
    <scope>NUCLEOTIDE SEQUENCE [LARGE SCALE GENOMIC DNA]</scope>
    <source>
        <strain evidence="3 4">DSM 26880</strain>
    </source>
</reference>
<dbReference type="STRING" id="321339.SAMN05444340_110150"/>
<dbReference type="Gene3D" id="3.40.50.720">
    <property type="entry name" value="NAD(P)-binding Rossmann-like Domain"/>
    <property type="match status" value="1"/>
</dbReference>
<comment type="similarity">
    <text evidence="1">Belongs to the polysaccharide synthase family.</text>
</comment>
<protein>
    <submittedName>
        <fullName evidence="3">Polysaccharide biosynthesis protein</fullName>
    </submittedName>
</protein>